<keyword evidence="3" id="KW-0343">GTPase activation</keyword>
<protein>
    <recommendedName>
        <fullName evidence="8">TBC1 domain family member 13</fullName>
    </recommendedName>
</protein>
<proteinExistence type="predicted"/>
<sequence>MPHQHTAGIPDTLRPLCWRLLLGYLPVERRQWASYLQKQREIYNSLVEDVIVHPGQSSSSPDCSASDDHPLNLNPDSRWNNYFKENELLAQIDKDVRRLCPEIDFFQRITSFPHRSAAQINLSRRICQESLRSEIPSSSHFTPGNFIAQPIKKADKEYSNVVDGHIEYHWQVVERVLFIYSKLNPGIKYVQGMNEIVGPLYYVFASDTDGEWAESAEADTYYCFQLLMSEIKDNFIKTLDNSNCGIEWLLAVFDERLRDFDFELYRHLTDIGIKPQFYAFRWLSLLLSQEFSLPDVITIWDSLFSSFNRQRFLHWICLAMMEKIRDQLVEGDFCKCLKMLQNYGETDVGELIVAAHEMDAGGRHCFDTSNSNTQTRSLSFSKSSSAINFSSTLTNALRALSKK</sequence>
<evidence type="ECO:0000256" key="8">
    <source>
        <dbReference type="ARBA" id="ARBA00067477"/>
    </source>
</evidence>
<dbReference type="FunFam" id="1.10.8.270:FF:000019">
    <property type="entry name" value="TBC1 domain family member 13"/>
    <property type="match status" value="1"/>
</dbReference>
<comment type="function">
    <text evidence="6">Acts as a GTPase-activating protein for RAB35. Together with RAB35 may be involved in regulation of insulin-induced glucose transporter SLC2A4/GLUT4 translocation to the plasma membrane in adipocytes.</text>
</comment>
<dbReference type="Gene3D" id="1.10.472.80">
    <property type="entry name" value="Ypt/Rab-GAP domain of gyp1p, domain 3"/>
    <property type="match status" value="1"/>
</dbReference>
<dbReference type="PROSITE" id="PS50086">
    <property type="entry name" value="TBC_RABGAP"/>
    <property type="match status" value="1"/>
</dbReference>
<evidence type="ECO:0000313" key="10">
    <source>
        <dbReference type="EMBL" id="VDN21656.1"/>
    </source>
</evidence>
<dbReference type="EMBL" id="UYRT01079916">
    <property type="protein sequence ID" value="VDN21656.1"/>
    <property type="molecule type" value="Genomic_DNA"/>
</dbReference>
<evidence type="ECO:0000313" key="12">
    <source>
        <dbReference type="WBParaSite" id="GPUH_0001311601-mRNA-1"/>
    </source>
</evidence>
<dbReference type="InterPro" id="IPR035969">
    <property type="entry name" value="Rab-GAP_TBC_sf"/>
</dbReference>
<dbReference type="Pfam" id="PF00566">
    <property type="entry name" value="RabGAP-TBC"/>
    <property type="match status" value="1"/>
</dbReference>
<evidence type="ECO:0000256" key="6">
    <source>
        <dbReference type="ARBA" id="ARBA00059763"/>
    </source>
</evidence>
<dbReference type="SUPFAM" id="SSF47923">
    <property type="entry name" value="Ypt/Rab-GAP domain of gyp1p"/>
    <property type="match status" value="2"/>
</dbReference>
<accession>A0A183DWL1</accession>
<evidence type="ECO:0000256" key="5">
    <source>
        <dbReference type="ARBA" id="ARBA00023136"/>
    </source>
</evidence>
<keyword evidence="5" id="KW-0472">Membrane</keyword>
<dbReference type="GO" id="GO:0006886">
    <property type="term" value="P:intracellular protein transport"/>
    <property type="evidence" value="ECO:0007669"/>
    <property type="project" value="TreeGrafter"/>
</dbReference>
<dbReference type="GO" id="GO:0016020">
    <property type="term" value="C:membrane"/>
    <property type="evidence" value="ECO:0007669"/>
    <property type="project" value="UniProtKB-SubCell"/>
</dbReference>
<dbReference type="GO" id="GO:0005737">
    <property type="term" value="C:cytoplasm"/>
    <property type="evidence" value="ECO:0007669"/>
    <property type="project" value="UniProtKB-SubCell"/>
</dbReference>
<keyword evidence="11" id="KW-1185">Reference proteome</keyword>
<reference evidence="10 11" key="2">
    <citation type="submission" date="2018-11" db="EMBL/GenBank/DDBJ databases">
        <authorList>
            <consortium name="Pathogen Informatics"/>
        </authorList>
    </citation>
    <scope>NUCLEOTIDE SEQUENCE [LARGE SCALE GENOMIC DNA]</scope>
</reference>
<evidence type="ECO:0000256" key="1">
    <source>
        <dbReference type="ARBA" id="ARBA00004370"/>
    </source>
</evidence>
<dbReference type="Gene3D" id="1.10.8.270">
    <property type="entry name" value="putative rabgap domain of human tbc1 domain family member 14 like domains"/>
    <property type="match status" value="1"/>
</dbReference>
<evidence type="ECO:0000313" key="11">
    <source>
        <dbReference type="Proteomes" id="UP000271098"/>
    </source>
</evidence>
<name>A0A183DWL1_9BILA</name>
<evidence type="ECO:0000256" key="4">
    <source>
        <dbReference type="ARBA" id="ARBA00022490"/>
    </source>
</evidence>
<comment type="subunit">
    <text evidence="7">Interacts with RAB1A and RAB10; in a GTP-dependent manner.</text>
</comment>
<dbReference type="SMART" id="SM00164">
    <property type="entry name" value="TBC"/>
    <property type="match status" value="1"/>
</dbReference>
<dbReference type="OrthoDB" id="10263206at2759"/>
<dbReference type="PANTHER" id="PTHR22957:SF27">
    <property type="entry name" value="TBC1 DOMAIN FAMILY MEMBER 13"/>
    <property type="match status" value="1"/>
</dbReference>
<dbReference type="FunFam" id="1.10.472.80:FF:000009">
    <property type="entry name" value="TBC1 domain family member 13"/>
    <property type="match status" value="1"/>
</dbReference>
<dbReference type="PANTHER" id="PTHR22957">
    <property type="entry name" value="TBC1 DOMAIN FAMILY MEMBER GTPASE-ACTIVATING PROTEIN"/>
    <property type="match status" value="1"/>
</dbReference>
<dbReference type="WBParaSite" id="GPUH_0001311601-mRNA-1">
    <property type="protein sequence ID" value="GPUH_0001311601-mRNA-1"/>
    <property type="gene ID" value="GPUH_0001311601"/>
</dbReference>
<dbReference type="GO" id="GO:0005096">
    <property type="term" value="F:GTPase activator activity"/>
    <property type="evidence" value="ECO:0007669"/>
    <property type="project" value="UniProtKB-KW"/>
</dbReference>
<dbReference type="AlphaFoldDB" id="A0A183DWL1"/>
<organism evidence="12">
    <name type="scientific">Gongylonema pulchrum</name>
    <dbReference type="NCBI Taxonomy" id="637853"/>
    <lineage>
        <taxon>Eukaryota</taxon>
        <taxon>Metazoa</taxon>
        <taxon>Ecdysozoa</taxon>
        <taxon>Nematoda</taxon>
        <taxon>Chromadorea</taxon>
        <taxon>Rhabditida</taxon>
        <taxon>Spirurina</taxon>
        <taxon>Spiruromorpha</taxon>
        <taxon>Spiruroidea</taxon>
        <taxon>Gongylonematidae</taxon>
        <taxon>Gongylonema</taxon>
    </lineage>
</organism>
<dbReference type="InterPro" id="IPR000195">
    <property type="entry name" value="Rab-GAP-TBC_dom"/>
</dbReference>
<feature type="domain" description="Rab-GAP TBC" evidence="9">
    <location>
        <begin position="8"/>
        <end position="307"/>
    </location>
</feature>
<evidence type="ECO:0000256" key="7">
    <source>
        <dbReference type="ARBA" id="ARBA00064536"/>
    </source>
</evidence>
<evidence type="ECO:0000259" key="9">
    <source>
        <dbReference type="PROSITE" id="PS50086"/>
    </source>
</evidence>
<dbReference type="Proteomes" id="UP000271098">
    <property type="component" value="Unassembled WGS sequence"/>
</dbReference>
<keyword evidence="4" id="KW-0963">Cytoplasm</keyword>
<comment type="subcellular location">
    <subcellularLocation>
        <location evidence="2">Cytoplasm</location>
    </subcellularLocation>
    <subcellularLocation>
        <location evidence="1">Membrane</location>
    </subcellularLocation>
</comment>
<evidence type="ECO:0000256" key="3">
    <source>
        <dbReference type="ARBA" id="ARBA00022468"/>
    </source>
</evidence>
<evidence type="ECO:0000256" key="2">
    <source>
        <dbReference type="ARBA" id="ARBA00004496"/>
    </source>
</evidence>
<gene>
    <name evidence="10" type="ORF">GPUH_LOCUS13102</name>
</gene>
<reference evidence="12" key="1">
    <citation type="submission" date="2016-06" db="UniProtKB">
        <authorList>
            <consortium name="WormBaseParasite"/>
        </authorList>
    </citation>
    <scope>IDENTIFICATION</scope>
</reference>